<feature type="compositionally biased region" description="Basic and acidic residues" evidence="1">
    <location>
        <begin position="527"/>
        <end position="539"/>
    </location>
</feature>
<feature type="region of interest" description="Disordered" evidence="1">
    <location>
        <begin position="527"/>
        <end position="576"/>
    </location>
</feature>
<accession>A0A9D1HUC8</accession>
<dbReference type="Proteomes" id="UP000824087">
    <property type="component" value="Unassembled WGS sequence"/>
</dbReference>
<evidence type="ECO:0000256" key="1">
    <source>
        <dbReference type="SAM" id="MobiDB-lite"/>
    </source>
</evidence>
<dbReference type="AlphaFoldDB" id="A0A9D1HUC8"/>
<protein>
    <submittedName>
        <fullName evidence="2">Uncharacterized protein</fullName>
    </submittedName>
</protein>
<evidence type="ECO:0000313" key="2">
    <source>
        <dbReference type="EMBL" id="HIU22738.1"/>
    </source>
</evidence>
<organism evidence="2 3">
    <name type="scientific">Candidatus Fimihabitans intestinipullorum</name>
    <dbReference type="NCBI Taxonomy" id="2840820"/>
    <lineage>
        <taxon>Bacteria</taxon>
        <taxon>Bacillati</taxon>
        <taxon>Mycoplasmatota</taxon>
        <taxon>Mycoplasmatota incertae sedis</taxon>
        <taxon>Candidatus Fimihabitans</taxon>
    </lineage>
</organism>
<comment type="caution">
    <text evidence="2">The sequence shown here is derived from an EMBL/GenBank/DDBJ whole genome shotgun (WGS) entry which is preliminary data.</text>
</comment>
<dbReference type="EMBL" id="DVML01000025">
    <property type="protein sequence ID" value="HIU22738.1"/>
    <property type="molecule type" value="Genomic_DNA"/>
</dbReference>
<reference evidence="2" key="1">
    <citation type="submission" date="2020-10" db="EMBL/GenBank/DDBJ databases">
        <authorList>
            <person name="Gilroy R."/>
        </authorList>
    </citation>
    <scope>NUCLEOTIDE SEQUENCE</scope>
    <source>
        <strain evidence="2">CHK197-8231</strain>
    </source>
</reference>
<feature type="compositionally biased region" description="Low complexity" evidence="1">
    <location>
        <begin position="552"/>
        <end position="563"/>
    </location>
</feature>
<feature type="region of interest" description="Disordered" evidence="1">
    <location>
        <begin position="596"/>
        <end position="629"/>
    </location>
</feature>
<proteinExistence type="predicted"/>
<evidence type="ECO:0000313" key="3">
    <source>
        <dbReference type="Proteomes" id="UP000824087"/>
    </source>
</evidence>
<feature type="compositionally biased region" description="Basic residues" evidence="1">
    <location>
        <begin position="610"/>
        <end position="625"/>
    </location>
</feature>
<sequence length="773" mass="88663">MDSQRIREIVQRAVADAIEALKGYFDGQSLSQEEKAVIFDTLEAGVPYHPEELNLMTDEEKKYYDRNYMKTIHSMKSGILDHGQTVDETAEKYHNYQAIERKASRDVMSFLKENIPKSESLSSLLDTLQFDDNNENDRIYAAIFTSLLTQQLTKIMDDIATKVVEVDIQNKNTAEYDRRVQMENGDLLKIFKDQYAKVAKERAEKMAMEDAEKAAKADYEAGNEDHKEPQLLDSMSDVYRSAYVGKYSKAYKLAINKLKPHGPAADPDDELEQLRQLQEQNEKKGKKKSKPAKLKSAAHKLKVNKFGVKFLNKVGKWGQRQLNDVEDVIEEFGSVRAIHNPYRENYYSKAERERCEKILIAYERLQELLGISPARNRDGSKPYISIKDAMAVAGLTKAQKQSLQALEGKVTKAYHTLAHTAKDSTELDAIVKEADELLDQFLVREDQIMIPSIVGKVTTFLKDGEKFGYIGSLYHMPKLKEAYDILMDQKPLTRANYAKALDLTDKMEKFYELERKLAKSFMAHKLEKQETAKPAEKKPTAAPTQKPEEATAAKPTPAPTFTPVAQSSPKPSQAEPVLTQAELLRQLHEAQQETIELREKNKKLNETLKKRSKSLKSAKNDKRRLKTENTQLKQSIELLTKNVNELSRQMQQMTSDLNILRDAVAKEERQKEQYKQMVDEMRKAIKHQPSVELNSDEKEVEELASYMDRIDKKRFFENEASHDVLNDLYMLKAKGNLRPEYAEKLNKAIRQIEEGRSVAKGQPELDIPFQKHL</sequence>
<feature type="compositionally biased region" description="Basic and acidic residues" evidence="1">
    <location>
        <begin position="596"/>
        <end position="609"/>
    </location>
</feature>
<reference evidence="2" key="2">
    <citation type="journal article" date="2021" name="PeerJ">
        <title>Extensive microbial diversity within the chicken gut microbiome revealed by metagenomics and culture.</title>
        <authorList>
            <person name="Gilroy R."/>
            <person name="Ravi A."/>
            <person name="Getino M."/>
            <person name="Pursley I."/>
            <person name="Horton D.L."/>
            <person name="Alikhan N.F."/>
            <person name="Baker D."/>
            <person name="Gharbi K."/>
            <person name="Hall N."/>
            <person name="Watson M."/>
            <person name="Adriaenssens E.M."/>
            <person name="Foster-Nyarko E."/>
            <person name="Jarju S."/>
            <person name="Secka A."/>
            <person name="Antonio M."/>
            <person name="Oren A."/>
            <person name="Chaudhuri R.R."/>
            <person name="La Ragione R."/>
            <person name="Hildebrand F."/>
            <person name="Pallen M.J."/>
        </authorList>
    </citation>
    <scope>NUCLEOTIDE SEQUENCE</scope>
    <source>
        <strain evidence="2">CHK197-8231</strain>
    </source>
</reference>
<gene>
    <name evidence="2" type="ORF">IAD49_04060</name>
</gene>
<name>A0A9D1HUC8_9BACT</name>